<name>A0AAI8VRY7_9PEZI</name>
<dbReference type="PANTHER" id="PTHR47466:SF1">
    <property type="entry name" value="METALLOPROTEASE MEP1 (AFU_ORTHOLOGUE AFUA_1G07730)-RELATED"/>
    <property type="match status" value="1"/>
</dbReference>
<dbReference type="PANTHER" id="PTHR47466">
    <property type="match status" value="1"/>
</dbReference>
<evidence type="ECO:0000313" key="13">
    <source>
        <dbReference type="Proteomes" id="UP001295740"/>
    </source>
</evidence>
<evidence type="ECO:0000256" key="7">
    <source>
        <dbReference type="ARBA" id="ARBA00022833"/>
    </source>
</evidence>
<evidence type="ECO:0000256" key="8">
    <source>
        <dbReference type="ARBA" id="ARBA00023049"/>
    </source>
</evidence>
<evidence type="ECO:0000313" key="12">
    <source>
        <dbReference type="EMBL" id="CAJ2513001.1"/>
    </source>
</evidence>
<dbReference type="GO" id="GO:0006508">
    <property type="term" value="P:proteolysis"/>
    <property type="evidence" value="ECO:0007669"/>
    <property type="project" value="UniProtKB-KW"/>
</dbReference>
<comment type="function">
    <text evidence="1">Secreted metalloproteinase that allows assimilation of proteinaceous substrates.</text>
</comment>
<comment type="caution">
    <text evidence="12">The sequence shown here is derived from an EMBL/GenBank/DDBJ whole genome shotgun (WGS) entry which is preliminary data.</text>
</comment>
<keyword evidence="6" id="KW-0378">Hydrolase</keyword>
<evidence type="ECO:0000256" key="10">
    <source>
        <dbReference type="SAM" id="SignalP"/>
    </source>
</evidence>
<dbReference type="GO" id="GO:0046872">
    <property type="term" value="F:metal ion binding"/>
    <property type="evidence" value="ECO:0007669"/>
    <property type="project" value="UniProtKB-KW"/>
</dbReference>
<evidence type="ECO:0000256" key="1">
    <source>
        <dbReference type="ARBA" id="ARBA00003174"/>
    </source>
</evidence>
<protein>
    <submittedName>
        <fullName evidence="12">Uu.00g011200.m01.CDS01</fullName>
    </submittedName>
</protein>
<organism evidence="12 13">
    <name type="scientific">Anthostomella pinea</name>
    <dbReference type="NCBI Taxonomy" id="933095"/>
    <lineage>
        <taxon>Eukaryota</taxon>
        <taxon>Fungi</taxon>
        <taxon>Dikarya</taxon>
        <taxon>Ascomycota</taxon>
        <taxon>Pezizomycotina</taxon>
        <taxon>Sordariomycetes</taxon>
        <taxon>Xylariomycetidae</taxon>
        <taxon>Xylariales</taxon>
        <taxon>Xylariaceae</taxon>
        <taxon>Anthostomella</taxon>
    </lineage>
</organism>
<reference evidence="12" key="1">
    <citation type="submission" date="2023-10" db="EMBL/GenBank/DDBJ databases">
        <authorList>
            <person name="Hackl T."/>
        </authorList>
    </citation>
    <scope>NUCLEOTIDE SEQUENCE</scope>
</reference>
<evidence type="ECO:0000256" key="2">
    <source>
        <dbReference type="ARBA" id="ARBA00008721"/>
    </source>
</evidence>
<feature type="signal peptide" evidence="10">
    <location>
        <begin position="1"/>
        <end position="17"/>
    </location>
</feature>
<feature type="domain" description="Peptidase M43 pregnancy-associated plasma-A" evidence="11">
    <location>
        <begin position="173"/>
        <end position="263"/>
    </location>
</feature>
<dbReference type="SUPFAM" id="SSF55486">
    <property type="entry name" value="Metalloproteases ('zincins'), catalytic domain"/>
    <property type="match status" value="1"/>
</dbReference>
<dbReference type="GO" id="GO:0008237">
    <property type="term" value="F:metallopeptidase activity"/>
    <property type="evidence" value="ECO:0007669"/>
    <property type="project" value="UniProtKB-KW"/>
</dbReference>
<keyword evidence="9" id="KW-1015">Disulfide bond</keyword>
<dbReference type="InterPro" id="IPR024079">
    <property type="entry name" value="MetalloPept_cat_dom_sf"/>
</dbReference>
<keyword evidence="13" id="KW-1185">Reference proteome</keyword>
<dbReference type="AlphaFoldDB" id="A0AAI8VRY7"/>
<feature type="chain" id="PRO_5042547253" evidence="10">
    <location>
        <begin position="18"/>
        <end position="269"/>
    </location>
</feature>
<keyword evidence="4" id="KW-0479">Metal-binding</keyword>
<proteinExistence type="inferred from homology"/>
<dbReference type="Proteomes" id="UP001295740">
    <property type="component" value="Unassembled WGS sequence"/>
</dbReference>
<dbReference type="Pfam" id="PF05572">
    <property type="entry name" value="Peptidase_M43"/>
    <property type="match status" value="1"/>
</dbReference>
<evidence type="ECO:0000256" key="5">
    <source>
        <dbReference type="ARBA" id="ARBA00022729"/>
    </source>
</evidence>
<keyword evidence="8" id="KW-0482">Metalloprotease</keyword>
<dbReference type="InterPro" id="IPR008754">
    <property type="entry name" value="Peptidase_M43"/>
</dbReference>
<gene>
    <name evidence="12" type="ORF">KHLLAP_LOCUS13469</name>
</gene>
<evidence type="ECO:0000256" key="9">
    <source>
        <dbReference type="ARBA" id="ARBA00023157"/>
    </source>
</evidence>
<dbReference type="Gene3D" id="3.40.390.10">
    <property type="entry name" value="Collagenase (Catalytic Domain)"/>
    <property type="match status" value="1"/>
</dbReference>
<evidence type="ECO:0000259" key="11">
    <source>
        <dbReference type="Pfam" id="PF05572"/>
    </source>
</evidence>
<evidence type="ECO:0000256" key="3">
    <source>
        <dbReference type="ARBA" id="ARBA00022670"/>
    </source>
</evidence>
<keyword evidence="5 10" id="KW-0732">Signal</keyword>
<sequence>MFSKLIIIAALSAAALGSRTCGTPEPSDDHRETTRWMQVQEKAGNVNQAIPTVNAYFHVVAAGVTEDQGYIPQQKLTAQLDYMNAAYTPSGISFNLAAIDYVVNSNWSANGDELGMKQALRKGSYADLNVYFLGDLGNDLGYCYFPNSITPGTRAFYKDGCSVLAQSVPGGAATNYNQGGTVVHEVGHWFGLYHTFQGNNCTGLGDQIDDTPAQASATSGCPATRDSCPGQVGLDPIHNFMDYSIDRCYQQFTPQQTVRMQSMWAQYRA</sequence>
<keyword evidence="3" id="KW-0645">Protease</keyword>
<comment type="similarity">
    <text evidence="2">Belongs to the peptidase M43B family.</text>
</comment>
<evidence type="ECO:0000256" key="6">
    <source>
        <dbReference type="ARBA" id="ARBA00022801"/>
    </source>
</evidence>
<dbReference type="EMBL" id="CAUWAG010000020">
    <property type="protein sequence ID" value="CAJ2513001.1"/>
    <property type="molecule type" value="Genomic_DNA"/>
</dbReference>
<keyword evidence="7" id="KW-0862">Zinc</keyword>
<accession>A0AAI8VRY7</accession>
<evidence type="ECO:0000256" key="4">
    <source>
        <dbReference type="ARBA" id="ARBA00022723"/>
    </source>
</evidence>
<dbReference type="CDD" id="cd04275">
    <property type="entry name" value="ZnMc_pappalysin_like"/>
    <property type="match status" value="1"/>
</dbReference>